<reference evidence="3" key="4">
    <citation type="submission" date="2024-02" db="EMBL/GenBank/DDBJ databases">
        <title>Comparative genomics of Cryptococcus and Kwoniella reveals pathogenesis evolution and contrasting modes of karyotype evolution via chromosome fusion or intercentromeric recombination.</title>
        <authorList>
            <person name="Coelho M.A."/>
            <person name="David-Palma M."/>
            <person name="Shea T."/>
            <person name="Bowers K."/>
            <person name="McGinley-Smith S."/>
            <person name="Mohammad A.W."/>
            <person name="Gnirke A."/>
            <person name="Yurkov A.M."/>
            <person name="Nowrousian M."/>
            <person name="Sun S."/>
            <person name="Cuomo C.A."/>
            <person name="Heitman J."/>
        </authorList>
    </citation>
    <scope>NUCLEOTIDE SEQUENCE</scope>
    <source>
        <strain evidence="3">CBS 10118</strain>
    </source>
</reference>
<evidence type="ECO:0000313" key="2">
    <source>
        <dbReference type="EMBL" id="OCF25823.1"/>
    </source>
</evidence>
<reference evidence="2" key="3">
    <citation type="submission" date="2014-01" db="EMBL/GenBank/DDBJ databases">
        <title>Evolution of pathogenesis and genome organization in the Tremellales.</title>
        <authorList>
            <person name="Cuomo C."/>
            <person name="Litvintseva A."/>
            <person name="Heitman J."/>
            <person name="Chen Y."/>
            <person name="Sun S."/>
            <person name="Springer D."/>
            <person name="Dromer F."/>
            <person name="Young S."/>
            <person name="Zeng Q."/>
            <person name="Chapman S."/>
            <person name="Gujja S."/>
            <person name="Saif S."/>
            <person name="Birren B."/>
        </authorList>
    </citation>
    <scope>NUCLEOTIDE SEQUENCE</scope>
    <source>
        <strain evidence="2">CBS 10118</strain>
    </source>
</reference>
<evidence type="ECO:0000313" key="4">
    <source>
        <dbReference type="Proteomes" id="UP000092730"/>
    </source>
</evidence>
<gene>
    <name evidence="2" type="ORF">I302_03497</name>
    <name evidence="3" type="ORF">I302_100120</name>
</gene>
<dbReference type="EMBL" id="CP144541">
    <property type="protein sequence ID" value="WVW78169.1"/>
    <property type="molecule type" value="Genomic_DNA"/>
</dbReference>
<dbReference type="RefSeq" id="XP_019046893.1">
    <property type="nucleotide sequence ID" value="XM_019190145.1"/>
</dbReference>
<sequence length="219" mass="24819">MRKLLTLLSTFRDRQSISGLSSESKSSDVDIAVLTSDKAEINIPSYMLQANSAVFRDLLGDPSFSSAPKPIPIDAFSADLKCFLNFMYQAHVPLPKSWTQAEIFLDLCEKYECEIIKERLMQALRSFSPKKPWEAFYFASHHDDILLARHALQCLGSDKKRKNAISSDISLEEASKVTLPYLLGYFVLCNMLEPPLVWKSGLIEKDWNYWGDNLRLGGS</sequence>
<accession>A0A1B9G482</accession>
<evidence type="ECO:0000259" key="1">
    <source>
        <dbReference type="PROSITE" id="PS50097"/>
    </source>
</evidence>
<dbReference type="KEGG" id="kbi:30207896"/>
<dbReference type="VEuPathDB" id="FungiDB:I302_03497"/>
<reference evidence="3" key="2">
    <citation type="submission" date="2013-07" db="EMBL/GenBank/DDBJ databases">
        <authorList>
            <consortium name="The Broad Institute Genome Sequencing Platform"/>
            <person name="Cuomo C."/>
            <person name="Litvintseva A."/>
            <person name="Chen Y."/>
            <person name="Heitman J."/>
            <person name="Sun S."/>
            <person name="Springer D."/>
            <person name="Dromer F."/>
            <person name="Young S.K."/>
            <person name="Zeng Q."/>
            <person name="Gargeya S."/>
            <person name="Fitzgerald M."/>
            <person name="Abouelleil A."/>
            <person name="Alvarado L."/>
            <person name="Berlin A.M."/>
            <person name="Chapman S.B."/>
            <person name="Dewar J."/>
            <person name="Goldberg J."/>
            <person name="Griggs A."/>
            <person name="Gujja S."/>
            <person name="Hansen M."/>
            <person name="Howarth C."/>
            <person name="Imamovic A."/>
            <person name="Larimer J."/>
            <person name="McCowan C."/>
            <person name="Murphy C."/>
            <person name="Pearson M."/>
            <person name="Priest M."/>
            <person name="Roberts A."/>
            <person name="Saif S."/>
            <person name="Shea T."/>
            <person name="Sykes S."/>
            <person name="Wortman J."/>
            <person name="Nusbaum C."/>
            <person name="Birren B."/>
        </authorList>
    </citation>
    <scope>NUCLEOTIDE SEQUENCE</scope>
    <source>
        <strain evidence="3">CBS 10118</strain>
    </source>
</reference>
<proteinExistence type="predicted"/>
<dbReference type="GeneID" id="30207896"/>
<reference evidence="2" key="1">
    <citation type="submission" date="2013-07" db="EMBL/GenBank/DDBJ databases">
        <title>The Genome Sequence of Cryptococcus bestiolae CBS10118.</title>
        <authorList>
            <consortium name="The Broad Institute Genome Sequencing Platform"/>
            <person name="Cuomo C."/>
            <person name="Litvintseva A."/>
            <person name="Chen Y."/>
            <person name="Heitman J."/>
            <person name="Sun S."/>
            <person name="Springer D."/>
            <person name="Dromer F."/>
            <person name="Young S.K."/>
            <person name="Zeng Q."/>
            <person name="Gargeya S."/>
            <person name="Fitzgerald M."/>
            <person name="Abouelleil A."/>
            <person name="Alvarado L."/>
            <person name="Berlin A.M."/>
            <person name="Chapman S.B."/>
            <person name="Dewar J."/>
            <person name="Goldberg J."/>
            <person name="Griggs A."/>
            <person name="Gujja S."/>
            <person name="Hansen M."/>
            <person name="Howarth C."/>
            <person name="Imamovic A."/>
            <person name="Larimer J."/>
            <person name="McCowan C."/>
            <person name="Murphy C."/>
            <person name="Pearson M."/>
            <person name="Priest M."/>
            <person name="Roberts A."/>
            <person name="Saif S."/>
            <person name="Shea T."/>
            <person name="Sykes S."/>
            <person name="Wortman J."/>
            <person name="Nusbaum C."/>
            <person name="Birren B."/>
        </authorList>
    </citation>
    <scope>NUCLEOTIDE SEQUENCE [LARGE SCALE GENOMIC DNA]</scope>
    <source>
        <strain evidence="2">CBS 10118</strain>
    </source>
</reference>
<dbReference type="Pfam" id="PF00651">
    <property type="entry name" value="BTB"/>
    <property type="match status" value="1"/>
</dbReference>
<dbReference type="SUPFAM" id="SSF54695">
    <property type="entry name" value="POZ domain"/>
    <property type="match status" value="1"/>
</dbReference>
<organism evidence="2">
    <name type="scientific">Kwoniella bestiolae CBS 10118</name>
    <dbReference type="NCBI Taxonomy" id="1296100"/>
    <lineage>
        <taxon>Eukaryota</taxon>
        <taxon>Fungi</taxon>
        <taxon>Dikarya</taxon>
        <taxon>Basidiomycota</taxon>
        <taxon>Agaricomycotina</taxon>
        <taxon>Tremellomycetes</taxon>
        <taxon>Tremellales</taxon>
        <taxon>Cryptococcaceae</taxon>
        <taxon>Kwoniella</taxon>
    </lineage>
</organism>
<feature type="domain" description="BTB" evidence="1">
    <location>
        <begin position="27"/>
        <end position="96"/>
    </location>
</feature>
<dbReference type="InterPro" id="IPR000210">
    <property type="entry name" value="BTB/POZ_dom"/>
</dbReference>
<name>A0A1B9G482_9TREE</name>
<dbReference type="OrthoDB" id="2596482at2759"/>
<dbReference type="PROSITE" id="PS50097">
    <property type="entry name" value="BTB"/>
    <property type="match status" value="1"/>
</dbReference>
<evidence type="ECO:0000313" key="3">
    <source>
        <dbReference type="EMBL" id="WVW78169.1"/>
    </source>
</evidence>
<dbReference type="CDD" id="cd18186">
    <property type="entry name" value="BTB_POZ_ZBTB_KLHL-like"/>
    <property type="match status" value="1"/>
</dbReference>
<dbReference type="AlphaFoldDB" id="A0A1B9G482"/>
<dbReference type="Proteomes" id="UP000092730">
    <property type="component" value="Chromosome 1"/>
</dbReference>
<dbReference type="InterPro" id="IPR011333">
    <property type="entry name" value="SKP1/BTB/POZ_sf"/>
</dbReference>
<dbReference type="STRING" id="1296100.A0A1B9G482"/>
<dbReference type="Gene3D" id="3.30.710.10">
    <property type="entry name" value="Potassium Channel Kv1.1, Chain A"/>
    <property type="match status" value="1"/>
</dbReference>
<dbReference type="EMBL" id="KI894020">
    <property type="protein sequence ID" value="OCF25823.1"/>
    <property type="molecule type" value="Genomic_DNA"/>
</dbReference>
<protein>
    <recommendedName>
        <fullName evidence="1">BTB domain-containing protein</fullName>
    </recommendedName>
</protein>
<keyword evidence="4" id="KW-1185">Reference proteome</keyword>